<dbReference type="PANTHER" id="PTHR43479">
    <property type="entry name" value="ACREF/ENVCD OPERON REPRESSOR-RELATED"/>
    <property type="match status" value="1"/>
</dbReference>
<keyword evidence="1" id="KW-0678">Repressor</keyword>
<organism evidence="5 6">
    <name type="scientific">Cytobacillus purgationiresistens</name>
    <dbReference type="NCBI Taxonomy" id="863449"/>
    <lineage>
        <taxon>Bacteria</taxon>
        <taxon>Bacillati</taxon>
        <taxon>Bacillota</taxon>
        <taxon>Bacilli</taxon>
        <taxon>Bacillales</taxon>
        <taxon>Bacillaceae</taxon>
        <taxon>Cytobacillus</taxon>
    </lineage>
</organism>
<protein>
    <submittedName>
        <fullName evidence="5">AcrR family transcriptional regulator</fullName>
    </submittedName>
</protein>
<dbReference type="PROSITE" id="PS50977">
    <property type="entry name" value="HTH_TETR_2"/>
    <property type="match status" value="1"/>
</dbReference>
<dbReference type="Proteomes" id="UP001238088">
    <property type="component" value="Unassembled WGS sequence"/>
</dbReference>
<evidence type="ECO:0000259" key="4">
    <source>
        <dbReference type="PROSITE" id="PS50977"/>
    </source>
</evidence>
<sequence length="296" mass="34307">MNDRKQNVISLAHDLFIEKGFQSTSIQDILDYTGISKGTFYNYFSSKNELLIAIFKTTYKKMEIKRDELLIGKDPSTIDSFILQLEMQMMINRKNKLVTLFEEVIVSDDPELKQFIREGQIKQIQWLYSRFIDLFGEEKQPYLLDVSIMFLGILHQNVKYYSTINESSAGISKAVKYTVSRIVGIAEEVSASEEQLFSPTLIDNWLQNHGKTDQTFKDDLNQTITKLITSLKDSNDTEDLRKLIEFVQDEILHTKKPRRFLIESAVFTLKSKGQLNIEELDILETHVKTYFSALGE</sequence>
<dbReference type="InterPro" id="IPR001647">
    <property type="entry name" value="HTH_TetR"/>
</dbReference>
<dbReference type="RefSeq" id="WP_307479155.1">
    <property type="nucleotide sequence ID" value="NZ_JAUSUB010000036.1"/>
</dbReference>
<dbReference type="PROSITE" id="PS01081">
    <property type="entry name" value="HTH_TETR_1"/>
    <property type="match status" value="1"/>
</dbReference>
<dbReference type="InterPro" id="IPR050624">
    <property type="entry name" value="HTH-type_Tx_Regulator"/>
</dbReference>
<dbReference type="Gene3D" id="1.10.357.10">
    <property type="entry name" value="Tetracycline Repressor, domain 2"/>
    <property type="match status" value="1"/>
</dbReference>
<dbReference type="InterPro" id="IPR023772">
    <property type="entry name" value="DNA-bd_HTH_TetR-type_CS"/>
</dbReference>
<accession>A0ABU0AQW1</accession>
<dbReference type="EMBL" id="JAUSUB010000036">
    <property type="protein sequence ID" value="MDQ0273259.1"/>
    <property type="molecule type" value="Genomic_DNA"/>
</dbReference>
<dbReference type="InterPro" id="IPR009057">
    <property type="entry name" value="Homeodomain-like_sf"/>
</dbReference>
<feature type="domain" description="HTH tetR-type" evidence="4">
    <location>
        <begin position="2"/>
        <end position="62"/>
    </location>
</feature>
<proteinExistence type="predicted"/>
<dbReference type="PANTHER" id="PTHR43479:SF22">
    <property type="entry name" value="TRANSCRIPTIONAL REGULATOR, TETR FAMILY"/>
    <property type="match status" value="1"/>
</dbReference>
<evidence type="ECO:0000256" key="2">
    <source>
        <dbReference type="ARBA" id="ARBA00023125"/>
    </source>
</evidence>
<dbReference type="Pfam" id="PF00440">
    <property type="entry name" value="TetR_N"/>
    <property type="match status" value="1"/>
</dbReference>
<evidence type="ECO:0000256" key="1">
    <source>
        <dbReference type="ARBA" id="ARBA00022491"/>
    </source>
</evidence>
<evidence type="ECO:0000256" key="3">
    <source>
        <dbReference type="PROSITE-ProRule" id="PRU00335"/>
    </source>
</evidence>
<evidence type="ECO:0000313" key="5">
    <source>
        <dbReference type="EMBL" id="MDQ0273259.1"/>
    </source>
</evidence>
<keyword evidence="6" id="KW-1185">Reference proteome</keyword>
<keyword evidence="2 3" id="KW-0238">DNA-binding</keyword>
<feature type="DNA-binding region" description="H-T-H motif" evidence="3">
    <location>
        <begin position="25"/>
        <end position="44"/>
    </location>
</feature>
<reference evidence="5 6" key="1">
    <citation type="submission" date="2023-07" db="EMBL/GenBank/DDBJ databases">
        <title>Genomic Encyclopedia of Type Strains, Phase IV (KMG-IV): sequencing the most valuable type-strain genomes for metagenomic binning, comparative biology and taxonomic classification.</title>
        <authorList>
            <person name="Goeker M."/>
        </authorList>
    </citation>
    <scope>NUCLEOTIDE SEQUENCE [LARGE SCALE GENOMIC DNA]</scope>
    <source>
        <strain evidence="5 6">DSM 23494</strain>
    </source>
</reference>
<dbReference type="SUPFAM" id="SSF46689">
    <property type="entry name" value="Homeodomain-like"/>
    <property type="match status" value="1"/>
</dbReference>
<comment type="caution">
    <text evidence="5">The sequence shown here is derived from an EMBL/GenBank/DDBJ whole genome shotgun (WGS) entry which is preliminary data.</text>
</comment>
<dbReference type="PRINTS" id="PR00455">
    <property type="entry name" value="HTHTETR"/>
</dbReference>
<gene>
    <name evidence="5" type="ORF">J2S17_005191</name>
</gene>
<evidence type="ECO:0000313" key="6">
    <source>
        <dbReference type="Proteomes" id="UP001238088"/>
    </source>
</evidence>
<name>A0ABU0AQW1_9BACI</name>